<proteinExistence type="predicted"/>
<evidence type="ECO:0000313" key="1">
    <source>
        <dbReference type="EnsemblPlants" id="EMT14038"/>
    </source>
</evidence>
<dbReference type="EnsemblPlants" id="EMT14038">
    <property type="protein sequence ID" value="EMT14038"/>
    <property type="gene ID" value="F775_17029"/>
</dbReference>
<organism evidence="1">
    <name type="scientific">Aegilops tauschii</name>
    <name type="common">Tausch's goatgrass</name>
    <name type="synonym">Aegilops squarrosa</name>
    <dbReference type="NCBI Taxonomy" id="37682"/>
    <lineage>
        <taxon>Eukaryota</taxon>
        <taxon>Viridiplantae</taxon>
        <taxon>Streptophyta</taxon>
        <taxon>Embryophyta</taxon>
        <taxon>Tracheophyta</taxon>
        <taxon>Spermatophyta</taxon>
        <taxon>Magnoliopsida</taxon>
        <taxon>Liliopsida</taxon>
        <taxon>Poales</taxon>
        <taxon>Poaceae</taxon>
        <taxon>BOP clade</taxon>
        <taxon>Pooideae</taxon>
        <taxon>Triticodae</taxon>
        <taxon>Triticeae</taxon>
        <taxon>Triticinae</taxon>
        <taxon>Aegilops</taxon>
    </lineage>
</organism>
<reference evidence="1" key="1">
    <citation type="submission" date="2015-06" db="UniProtKB">
        <authorList>
            <consortium name="EnsemblPlants"/>
        </authorList>
    </citation>
    <scope>IDENTIFICATION</scope>
</reference>
<name>N1QW36_AEGTA</name>
<protein>
    <submittedName>
        <fullName evidence="1">Uncharacterized protein</fullName>
    </submittedName>
</protein>
<sequence length="143" mass="14943">MERELLLMYGGVLVASGDLIVDGVHADDGELVDHGVLADDDMLTAGGVLSAVGVHAEDDMLVAGGILTADGDLADHGVLASDGVLLALEKERDIGMQRWERGEKGGEPIRLHTHLLPSADSIDAAQGHRGNLVQKTASGPWYA</sequence>
<dbReference type="AlphaFoldDB" id="N1QW36"/>
<accession>N1QW36</accession>